<feature type="region of interest" description="Disordered" evidence="1">
    <location>
        <begin position="37"/>
        <end position="74"/>
    </location>
</feature>
<dbReference type="EMBL" id="JACSEA010000004">
    <property type="protein sequence ID" value="KAF7402553.1"/>
    <property type="molecule type" value="Genomic_DNA"/>
</dbReference>
<keyword evidence="3" id="KW-1185">Reference proteome</keyword>
<sequence>MVGGWVGRRDNARNVTAFHGSSLNSKKWSDVVVSDGALDVDPHLGNSRVAARREEEVGRSRPRDEEQERRPRRG</sequence>
<evidence type="ECO:0000256" key="1">
    <source>
        <dbReference type="SAM" id="MobiDB-lite"/>
    </source>
</evidence>
<protein>
    <submittedName>
        <fullName evidence="2">Uncharacterized protein</fullName>
    </submittedName>
</protein>
<accession>A0A834K9I5</accession>
<gene>
    <name evidence="2" type="ORF">HZH66_004820</name>
</gene>
<organism evidence="2 3">
    <name type="scientific">Vespula vulgaris</name>
    <name type="common">Yellow jacket</name>
    <name type="synonym">Wasp</name>
    <dbReference type="NCBI Taxonomy" id="7454"/>
    <lineage>
        <taxon>Eukaryota</taxon>
        <taxon>Metazoa</taxon>
        <taxon>Ecdysozoa</taxon>
        <taxon>Arthropoda</taxon>
        <taxon>Hexapoda</taxon>
        <taxon>Insecta</taxon>
        <taxon>Pterygota</taxon>
        <taxon>Neoptera</taxon>
        <taxon>Endopterygota</taxon>
        <taxon>Hymenoptera</taxon>
        <taxon>Apocrita</taxon>
        <taxon>Aculeata</taxon>
        <taxon>Vespoidea</taxon>
        <taxon>Vespidae</taxon>
        <taxon>Vespinae</taxon>
        <taxon>Vespula</taxon>
    </lineage>
</organism>
<comment type="caution">
    <text evidence="2">The sequence shown here is derived from an EMBL/GenBank/DDBJ whole genome shotgun (WGS) entry which is preliminary data.</text>
</comment>
<evidence type="ECO:0000313" key="3">
    <source>
        <dbReference type="Proteomes" id="UP000614350"/>
    </source>
</evidence>
<name>A0A834K9I5_VESVU</name>
<reference evidence="2" key="1">
    <citation type="journal article" date="2020" name="G3 (Bethesda)">
        <title>High-Quality Assemblies for Three Invasive Social Wasps from the &lt;i&gt;Vespula&lt;/i&gt; Genus.</title>
        <authorList>
            <person name="Harrop T.W.R."/>
            <person name="Guhlin J."/>
            <person name="McLaughlin G.M."/>
            <person name="Permina E."/>
            <person name="Stockwell P."/>
            <person name="Gilligan J."/>
            <person name="Le Lec M.F."/>
            <person name="Gruber M.A.M."/>
            <person name="Quinn O."/>
            <person name="Lovegrove M."/>
            <person name="Duncan E.J."/>
            <person name="Remnant E.J."/>
            <person name="Van Eeckhoven J."/>
            <person name="Graham B."/>
            <person name="Knapp R.A."/>
            <person name="Langford K.W."/>
            <person name="Kronenberg Z."/>
            <person name="Press M.O."/>
            <person name="Eacker S.M."/>
            <person name="Wilson-Rankin E.E."/>
            <person name="Purcell J."/>
            <person name="Lester P.J."/>
            <person name="Dearden P.K."/>
        </authorList>
    </citation>
    <scope>NUCLEOTIDE SEQUENCE</scope>
    <source>
        <strain evidence="2">Marl-1</strain>
    </source>
</reference>
<dbReference type="AlphaFoldDB" id="A0A834K9I5"/>
<proteinExistence type="predicted"/>
<feature type="compositionally biased region" description="Basic and acidic residues" evidence="1">
    <location>
        <begin position="51"/>
        <end position="74"/>
    </location>
</feature>
<dbReference type="Proteomes" id="UP000614350">
    <property type="component" value="Unassembled WGS sequence"/>
</dbReference>
<evidence type="ECO:0000313" key="2">
    <source>
        <dbReference type="EMBL" id="KAF7402553.1"/>
    </source>
</evidence>